<evidence type="ECO:0008006" key="7">
    <source>
        <dbReference type="Google" id="ProtNLM"/>
    </source>
</evidence>
<dbReference type="PANTHER" id="PTHR24188:SF29">
    <property type="entry name" value="GH09064P"/>
    <property type="match status" value="1"/>
</dbReference>
<feature type="coiled-coil region" evidence="4">
    <location>
        <begin position="29"/>
        <end position="84"/>
    </location>
</feature>
<keyword evidence="4" id="KW-0175">Coiled coil</keyword>
<evidence type="ECO:0000256" key="1">
    <source>
        <dbReference type="ARBA" id="ARBA00022737"/>
    </source>
</evidence>
<dbReference type="SMART" id="SM00248">
    <property type="entry name" value="ANK"/>
    <property type="match status" value="3"/>
</dbReference>
<evidence type="ECO:0000313" key="6">
    <source>
        <dbReference type="Proteomes" id="UP000191004"/>
    </source>
</evidence>
<organism evidence="5 6">
    <name type="scientific">Trichoderma guizhouense</name>
    <dbReference type="NCBI Taxonomy" id="1491466"/>
    <lineage>
        <taxon>Eukaryota</taxon>
        <taxon>Fungi</taxon>
        <taxon>Dikarya</taxon>
        <taxon>Ascomycota</taxon>
        <taxon>Pezizomycotina</taxon>
        <taxon>Sordariomycetes</taxon>
        <taxon>Hypocreomycetidae</taxon>
        <taxon>Hypocreales</taxon>
        <taxon>Hypocreaceae</taxon>
        <taxon>Trichoderma</taxon>
    </lineage>
</organism>
<dbReference type="EMBL" id="LVVK01000004">
    <property type="protein sequence ID" value="OPB45721.1"/>
    <property type="molecule type" value="Genomic_DNA"/>
</dbReference>
<proteinExistence type="predicted"/>
<protein>
    <recommendedName>
        <fullName evidence="7">Ankyrin repeat protein</fullName>
    </recommendedName>
</protein>
<keyword evidence="6" id="KW-1185">Reference proteome</keyword>
<dbReference type="Proteomes" id="UP000191004">
    <property type="component" value="Unassembled WGS sequence"/>
</dbReference>
<dbReference type="AlphaFoldDB" id="A0A1T3CXE7"/>
<dbReference type="PANTHER" id="PTHR24188">
    <property type="entry name" value="ANKYRIN REPEAT PROTEIN"/>
    <property type="match status" value="1"/>
</dbReference>
<name>A0A1T3CXE7_9HYPO</name>
<dbReference type="Gene3D" id="1.25.40.20">
    <property type="entry name" value="Ankyrin repeat-containing domain"/>
    <property type="match status" value="1"/>
</dbReference>
<dbReference type="PROSITE" id="PS50088">
    <property type="entry name" value="ANK_REPEAT"/>
    <property type="match status" value="2"/>
</dbReference>
<evidence type="ECO:0000256" key="2">
    <source>
        <dbReference type="ARBA" id="ARBA00023043"/>
    </source>
</evidence>
<feature type="repeat" description="ANK" evidence="3">
    <location>
        <begin position="156"/>
        <end position="188"/>
    </location>
</feature>
<accession>A0A1T3CXE7</accession>
<evidence type="ECO:0000313" key="5">
    <source>
        <dbReference type="EMBL" id="OPB45721.1"/>
    </source>
</evidence>
<comment type="caution">
    <text evidence="5">The sequence shown here is derived from an EMBL/GenBank/DDBJ whole genome shotgun (WGS) entry which is preliminary data.</text>
</comment>
<dbReference type="OrthoDB" id="194358at2759"/>
<feature type="repeat" description="ANK" evidence="3">
    <location>
        <begin position="190"/>
        <end position="222"/>
    </location>
</feature>
<dbReference type="SUPFAM" id="SSF48403">
    <property type="entry name" value="Ankyrin repeat"/>
    <property type="match status" value="1"/>
</dbReference>
<evidence type="ECO:0000256" key="4">
    <source>
        <dbReference type="SAM" id="Coils"/>
    </source>
</evidence>
<sequence length="245" mass="27532">MASPPDTTIDASTKLEKLNIDAILDFTRLIREKRRAKAKEEELDTKLQNHERHLQLIKGKQEAVEEQMKELEARQRQLIEEEGQHVSKRHELLTDQTNAKDTQDDIRKKMLQLKDMHGKFELDNCDEAKTMFREAVEDGDAGVVKAILYAGALNEHGWIPLITASSRGDVDIVRNLLLAGSDADAKDTVFGRTALNWTSAGGHTAVVQLLLKMTVDVNSQDNDGWTPLRWASEGGHEDVVQKMAL</sequence>
<dbReference type="InterPro" id="IPR002110">
    <property type="entry name" value="Ankyrin_rpt"/>
</dbReference>
<evidence type="ECO:0000256" key="3">
    <source>
        <dbReference type="PROSITE-ProRule" id="PRU00023"/>
    </source>
</evidence>
<dbReference type="PROSITE" id="PS50297">
    <property type="entry name" value="ANK_REP_REGION"/>
    <property type="match status" value="2"/>
</dbReference>
<gene>
    <name evidence="5" type="ORF">A0O28_0092870</name>
</gene>
<keyword evidence="2 3" id="KW-0040">ANK repeat</keyword>
<keyword evidence="1" id="KW-0677">Repeat</keyword>
<dbReference type="InterPro" id="IPR036770">
    <property type="entry name" value="Ankyrin_rpt-contain_sf"/>
</dbReference>
<reference evidence="5 6" key="1">
    <citation type="submission" date="2016-04" db="EMBL/GenBank/DDBJ databases">
        <title>Multiple horizontal gene transfer events from other fungi enriched the ability of the initially mycotrophic fungus Trichoderma (Ascomycota) to feed on dead plant biomass.</title>
        <authorList>
            <person name="Atanasova L."/>
            <person name="Chenthamara K."/>
            <person name="Zhang J."/>
            <person name="Grujic M."/>
            <person name="Henrissat B."/>
            <person name="Kuo A."/>
            <person name="Aertz A."/>
            <person name="Salamov A."/>
            <person name="Lipzen A."/>
            <person name="Labutti K."/>
            <person name="Barry K."/>
            <person name="Miao Y."/>
            <person name="Rahimi M.J."/>
            <person name="Shen Q."/>
            <person name="Grigoriev I.V."/>
            <person name="Kubicek C.P."/>
            <person name="Druzhinina I.S."/>
        </authorList>
    </citation>
    <scope>NUCLEOTIDE SEQUENCE [LARGE SCALE GENOMIC DNA]</scope>
    <source>
        <strain evidence="5 6">NJAU 4742</strain>
    </source>
</reference>
<dbReference type="Pfam" id="PF12796">
    <property type="entry name" value="Ank_2"/>
    <property type="match status" value="1"/>
</dbReference>